<protein>
    <submittedName>
        <fullName evidence="6">DNA-binding transcriptional LysR family regulator</fullName>
    </submittedName>
</protein>
<dbReference type="InterPro" id="IPR000847">
    <property type="entry name" value="LysR_HTH_N"/>
</dbReference>
<dbReference type="GO" id="GO:0003677">
    <property type="term" value="F:DNA binding"/>
    <property type="evidence" value="ECO:0007669"/>
    <property type="project" value="UniProtKB-KW"/>
</dbReference>
<dbReference type="SUPFAM" id="SSF53850">
    <property type="entry name" value="Periplasmic binding protein-like II"/>
    <property type="match status" value="1"/>
</dbReference>
<accession>A0ABS4FV05</accession>
<dbReference type="SUPFAM" id="SSF46785">
    <property type="entry name" value="Winged helix' DNA-binding domain"/>
    <property type="match status" value="1"/>
</dbReference>
<gene>
    <name evidence="6" type="ORF">J2Z32_003061</name>
</gene>
<dbReference type="Gene3D" id="1.10.10.10">
    <property type="entry name" value="Winged helix-like DNA-binding domain superfamily/Winged helix DNA-binding domain"/>
    <property type="match status" value="1"/>
</dbReference>
<comment type="similarity">
    <text evidence="1">Belongs to the LysR transcriptional regulatory family.</text>
</comment>
<feature type="domain" description="HTH lysR-type" evidence="5">
    <location>
        <begin position="1"/>
        <end position="58"/>
    </location>
</feature>
<dbReference type="PANTHER" id="PTHR30126">
    <property type="entry name" value="HTH-TYPE TRANSCRIPTIONAL REGULATOR"/>
    <property type="match status" value="1"/>
</dbReference>
<dbReference type="Gene3D" id="3.40.190.10">
    <property type="entry name" value="Periplasmic binding protein-like II"/>
    <property type="match status" value="2"/>
</dbReference>
<dbReference type="PROSITE" id="PS50931">
    <property type="entry name" value="HTH_LYSR"/>
    <property type="match status" value="1"/>
</dbReference>
<evidence type="ECO:0000313" key="6">
    <source>
        <dbReference type="EMBL" id="MBP1906411.1"/>
    </source>
</evidence>
<name>A0ABS4FV05_9BACL</name>
<reference evidence="6 7" key="1">
    <citation type="submission" date="2021-03" db="EMBL/GenBank/DDBJ databases">
        <title>Genomic Encyclopedia of Type Strains, Phase IV (KMG-IV): sequencing the most valuable type-strain genomes for metagenomic binning, comparative biology and taxonomic classification.</title>
        <authorList>
            <person name="Goeker M."/>
        </authorList>
    </citation>
    <scope>NUCLEOTIDE SEQUENCE [LARGE SCALE GENOMIC DNA]</scope>
    <source>
        <strain evidence="6 7">DSM 14349</strain>
    </source>
</reference>
<keyword evidence="2" id="KW-0805">Transcription regulation</keyword>
<keyword evidence="3 6" id="KW-0238">DNA-binding</keyword>
<organism evidence="6 7">
    <name type="scientific">Paenibacillus turicensis</name>
    <dbReference type="NCBI Taxonomy" id="160487"/>
    <lineage>
        <taxon>Bacteria</taxon>
        <taxon>Bacillati</taxon>
        <taxon>Bacillota</taxon>
        <taxon>Bacilli</taxon>
        <taxon>Bacillales</taxon>
        <taxon>Paenibacillaceae</taxon>
        <taxon>Paenibacillus</taxon>
    </lineage>
</organism>
<dbReference type="InterPro" id="IPR005119">
    <property type="entry name" value="LysR_subst-bd"/>
</dbReference>
<sequence length="294" mass="32961">MNLHALRLFHTVAATGSVTVASEQLKISQPSVTAQIKNLERELGFPLLKPQGRGVVVTDIGKEIDLYAKRIFMIERQIEQLAQDYSQGTVGSLRIAATYLPSHFLIPAWLAQFKQQYEQIDISVTTTNSSGALKKLLDVEVDIAIYGGLTEEYPDSVLKENLFEDELWFVVAPQHRYANQQVSLSDIVKEPFVMREEGSSTRERLFSLCRTFNTPAPMINLQFNGLHEVITAVVAGYGANFVSSLVVRDYVERGLLARVFVEGVHMKNIIAICTRNNEELPSTVSNFIEVIRNV</sequence>
<evidence type="ECO:0000313" key="7">
    <source>
        <dbReference type="Proteomes" id="UP001519272"/>
    </source>
</evidence>
<dbReference type="Pfam" id="PF03466">
    <property type="entry name" value="LysR_substrate"/>
    <property type="match status" value="1"/>
</dbReference>
<evidence type="ECO:0000256" key="3">
    <source>
        <dbReference type="ARBA" id="ARBA00023125"/>
    </source>
</evidence>
<evidence type="ECO:0000256" key="2">
    <source>
        <dbReference type="ARBA" id="ARBA00023015"/>
    </source>
</evidence>
<dbReference type="InterPro" id="IPR036390">
    <property type="entry name" value="WH_DNA-bd_sf"/>
</dbReference>
<keyword evidence="4" id="KW-0804">Transcription</keyword>
<dbReference type="PANTHER" id="PTHR30126:SF40">
    <property type="entry name" value="HTH-TYPE TRANSCRIPTIONAL REGULATOR GLTR"/>
    <property type="match status" value="1"/>
</dbReference>
<dbReference type="EMBL" id="JAGGKG010000015">
    <property type="protein sequence ID" value="MBP1906411.1"/>
    <property type="molecule type" value="Genomic_DNA"/>
</dbReference>
<dbReference type="RefSeq" id="WP_210090011.1">
    <property type="nucleotide sequence ID" value="NZ_JAGGKG010000015.1"/>
</dbReference>
<dbReference type="InterPro" id="IPR036388">
    <property type="entry name" value="WH-like_DNA-bd_sf"/>
</dbReference>
<keyword evidence="7" id="KW-1185">Reference proteome</keyword>
<proteinExistence type="inferred from homology"/>
<evidence type="ECO:0000256" key="1">
    <source>
        <dbReference type="ARBA" id="ARBA00009437"/>
    </source>
</evidence>
<comment type="caution">
    <text evidence="6">The sequence shown here is derived from an EMBL/GenBank/DDBJ whole genome shotgun (WGS) entry which is preliminary data.</text>
</comment>
<dbReference type="PRINTS" id="PR00039">
    <property type="entry name" value="HTHLYSR"/>
</dbReference>
<evidence type="ECO:0000259" key="5">
    <source>
        <dbReference type="PROSITE" id="PS50931"/>
    </source>
</evidence>
<dbReference type="Proteomes" id="UP001519272">
    <property type="component" value="Unassembled WGS sequence"/>
</dbReference>
<dbReference type="Pfam" id="PF00126">
    <property type="entry name" value="HTH_1"/>
    <property type="match status" value="1"/>
</dbReference>
<evidence type="ECO:0000256" key="4">
    <source>
        <dbReference type="ARBA" id="ARBA00023163"/>
    </source>
</evidence>